<reference evidence="2 4" key="1">
    <citation type="submission" date="2016-06" db="EMBL/GenBank/DDBJ databases">
        <authorList>
            <person name="Kjaerup R.B."/>
            <person name="Dalgaard T.S."/>
            <person name="Juul-Madsen H.R."/>
        </authorList>
    </citation>
    <scope>NUCLEOTIDE SEQUENCE [LARGE SCALE GENOMIC DNA]</scope>
    <source>
        <strain evidence="2">Orrdi1</strain>
    </source>
</reference>
<dbReference type="KEGG" id="odi:ODI_R2246"/>
<evidence type="ECO:0000313" key="4">
    <source>
        <dbReference type="Proteomes" id="UP000078558"/>
    </source>
</evidence>
<dbReference type="EMBL" id="FLRC01000003">
    <property type="protein sequence ID" value="SBT23816.1"/>
    <property type="molecule type" value="Genomic_DNA"/>
</dbReference>
<dbReference type="STRING" id="1851544.ODI_01198"/>
<proteinExistence type="predicted"/>
<feature type="domain" description="VOC" evidence="1">
    <location>
        <begin position="1"/>
        <end position="126"/>
    </location>
</feature>
<keyword evidence="2" id="KW-0456">Lyase</keyword>
<organism evidence="2 4">
    <name type="scientific">Orrella dioscoreae</name>
    <dbReference type="NCBI Taxonomy" id="1851544"/>
    <lineage>
        <taxon>Bacteria</taxon>
        <taxon>Pseudomonadati</taxon>
        <taxon>Pseudomonadota</taxon>
        <taxon>Betaproteobacteria</taxon>
        <taxon>Burkholderiales</taxon>
        <taxon>Alcaligenaceae</taxon>
        <taxon>Orrella</taxon>
    </lineage>
</organism>
<name>A0A1C3JX38_9BURK</name>
<dbReference type="RefSeq" id="WP_067749346.1">
    <property type="nucleotide sequence ID" value="NZ_LT907988.1"/>
</dbReference>
<dbReference type="PANTHER" id="PTHR35006:SF2">
    <property type="entry name" value="GLYOXALASE FAMILY PROTEIN (AFU_ORTHOLOGUE AFUA_5G14830)"/>
    <property type="match status" value="1"/>
</dbReference>
<dbReference type="InterPro" id="IPR029068">
    <property type="entry name" value="Glyas_Bleomycin-R_OHBP_Dase"/>
</dbReference>
<evidence type="ECO:0000313" key="2">
    <source>
        <dbReference type="EMBL" id="SBT23816.1"/>
    </source>
</evidence>
<evidence type="ECO:0000259" key="1">
    <source>
        <dbReference type="PROSITE" id="PS51819"/>
    </source>
</evidence>
<dbReference type="Gene3D" id="3.10.180.10">
    <property type="entry name" value="2,3-Dihydroxybiphenyl 1,2-Dioxygenase, domain 1"/>
    <property type="match status" value="1"/>
</dbReference>
<keyword evidence="4" id="KW-1185">Reference proteome</keyword>
<sequence>MISYTMVGVADLDRAAAFYEPIFETMGLAQCWRDAQAVCWGDPDDTSSPRYFACLPFDGAPARPGNGVMTALRSRDAGEVAALHALALQHGGSDEGAPGLRERYGPTFYVAYVRDPDGNKLAFTCTLADPGSAENAADQRG</sequence>
<dbReference type="EMBL" id="LT907988">
    <property type="protein sequence ID" value="SOE49682.1"/>
    <property type="molecule type" value="Genomic_DNA"/>
</dbReference>
<dbReference type="CDD" id="cd07262">
    <property type="entry name" value="VOC_like"/>
    <property type="match status" value="1"/>
</dbReference>
<dbReference type="AlphaFoldDB" id="A0A1C3JX38"/>
<dbReference type="OrthoDB" id="9800438at2"/>
<reference evidence="3 4" key="2">
    <citation type="submission" date="2017-08" db="EMBL/GenBank/DDBJ databases">
        <authorList>
            <person name="de Groot N.N."/>
        </authorList>
    </citation>
    <scope>NUCLEOTIDE SEQUENCE [LARGE SCALE GENOMIC DNA]</scope>
    <source>
        <strain evidence="3">Orrdi1</strain>
    </source>
</reference>
<dbReference type="SUPFAM" id="SSF54593">
    <property type="entry name" value="Glyoxalase/Bleomycin resistance protein/Dihydroxybiphenyl dioxygenase"/>
    <property type="match status" value="1"/>
</dbReference>
<dbReference type="PANTHER" id="PTHR35006">
    <property type="entry name" value="GLYOXALASE FAMILY PROTEIN (AFU_ORTHOLOGUE AFUA_5G14830)"/>
    <property type="match status" value="1"/>
</dbReference>
<accession>A0A1C3JX38</accession>
<dbReference type="PROSITE" id="PS51819">
    <property type="entry name" value="VOC"/>
    <property type="match status" value="1"/>
</dbReference>
<dbReference type="GO" id="GO:0016829">
    <property type="term" value="F:lyase activity"/>
    <property type="evidence" value="ECO:0007669"/>
    <property type="project" value="UniProtKB-KW"/>
</dbReference>
<protein>
    <submittedName>
        <fullName evidence="2">Lactoylglutathione lyase and related lyases</fullName>
    </submittedName>
</protein>
<evidence type="ECO:0000313" key="3">
    <source>
        <dbReference type="EMBL" id="SOE49682.1"/>
    </source>
</evidence>
<dbReference type="InterPro" id="IPR037523">
    <property type="entry name" value="VOC_core"/>
</dbReference>
<dbReference type="Proteomes" id="UP000078558">
    <property type="component" value="Chromosome I"/>
</dbReference>
<gene>
    <name evidence="2" type="ORF">ODI_01198</name>
    <name evidence="3" type="ORF">ODI_R2246</name>
</gene>